<name>A0A0C7LBE7_PARSO</name>
<evidence type="ECO:0000313" key="2">
    <source>
        <dbReference type="Proteomes" id="UP000049127"/>
    </source>
</evidence>
<evidence type="ECO:0000313" key="1">
    <source>
        <dbReference type="EMBL" id="CEP41762.1"/>
    </source>
</evidence>
<organism evidence="1 2">
    <name type="scientific">Paraclostridium sordellii</name>
    <name type="common">Clostridium sordellii</name>
    <dbReference type="NCBI Taxonomy" id="1505"/>
    <lineage>
        <taxon>Bacteria</taxon>
        <taxon>Bacillati</taxon>
        <taxon>Bacillota</taxon>
        <taxon>Clostridia</taxon>
        <taxon>Peptostreptococcales</taxon>
        <taxon>Peptostreptococcaceae</taxon>
        <taxon>Paraclostridium</taxon>
    </lineage>
</organism>
<dbReference type="NCBIfam" id="NF041648">
    <property type="entry name" value="spore_exo_CotA"/>
    <property type="match status" value="1"/>
</dbReference>
<dbReference type="EMBL" id="CEKZ01000027">
    <property type="protein sequence ID" value="CEP41762.1"/>
    <property type="molecule type" value="Genomic_DNA"/>
</dbReference>
<sequence length="303" mass="32563">MIGNNMHMNCCEQGKGKSMCEYGKGYGINEHYPPEKHIENIECCCKPSMKKALELLSCEGIRENVNFDAFAFITDFYVVGSPLVFLSLLPATKKDNLSAALDATLNKLPGCSCDTLDITGRALYPIPLPIDDLTGILTSVINILESLAIPLLQPLITLLNALLALGDEVLDSIIAILLDLFTTLPNVDLASLCQLKAVAFQTIEPTDASVSPYKVVRSRLKCLLDNGCKKDDCNPKCEDCCCNNGILKEVAGANITGTVTLTAGSLSLQDVEVIGNKDNVIILGNEPEGKFYLVCADAVSLIG</sequence>
<dbReference type="Proteomes" id="UP000049127">
    <property type="component" value="Unassembled WGS sequence"/>
</dbReference>
<reference evidence="1 2" key="1">
    <citation type="submission" date="2015-01" db="EMBL/GenBank/DDBJ databases">
        <authorList>
            <person name="Aslett A.Martin."/>
            <person name="De Silva Nishadi"/>
        </authorList>
    </citation>
    <scope>NUCLEOTIDE SEQUENCE [LARGE SCALE GENOMIC DNA]</scope>
    <source>
        <strain evidence="1 2">R28058</strain>
    </source>
</reference>
<dbReference type="AlphaFoldDB" id="A0A0C7LBE7"/>
<gene>
    <name evidence="1" type="ORF">R28058_32551</name>
</gene>
<dbReference type="RefSeq" id="WP_055343254.1">
    <property type="nucleotide sequence ID" value="NZ_CEKZ01000027.1"/>
</dbReference>
<accession>A0A0C7LBE7</accession>
<protein>
    <submittedName>
        <fullName evidence="1">Uncharacterized protein</fullName>
    </submittedName>
</protein>
<dbReference type="InterPro" id="IPR048150">
    <property type="entry name" value="Spore_exo_CotA-like"/>
</dbReference>
<dbReference type="OrthoDB" id="1757269at2"/>
<proteinExistence type="predicted"/>